<protein>
    <recommendedName>
        <fullName evidence="3">DUF4352 domain-containing protein</fullName>
    </recommendedName>
</protein>
<proteinExistence type="predicted"/>
<sequence>MDYSIMVKSVEFTKEFQGVAYDEFVINAPDDLKLVVANVVITNTSDEPIIPEERVLNPKLTTKIAHEQDMGHAPGDDFVFDFAEEELSKELTPGEQVEVPLVTTIREDEITDPEGRVFIQLDVISMENSHSVVVPKQ</sequence>
<evidence type="ECO:0000313" key="1">
    <source>
        <dbReference type="EMBL" id="PWI28438.1"/>
    </source>
</evidence>
<gene>
    <name evidence="1" type="ORF">CAY35_03160</name>
</gene>
<keyword evidence="2" id="KW-1185">Reference proteome</keyword>
<organism evidence="1 2">
    <name type="scientific">Pseudoglutamicibacter cumminsii</name>
    <dbReference type="NCBI Taxonomy" id="156979"/>
    <lineage>
        <taxon>Bacteria</taxon>
        <taxon>Bacillati</taxon>
        <taxon>Actinomycetota</taxon>
        <taxon>Actinomycetes</taxon>
        <taxon>Micrococcales</taxon>
        <taxon>Micrococcaceae</taxon>
        <taxon>Pseudoglutamicibacter</taxon>
    </lineage>
</organism>
<dbReference type="RefSeq" id="WP_109303252.1">
    <property type="nucleotide sequence ID" value="NZ_QFWG01000002.1"/>
</dbReference>
<accession>A0ABX5L799</accession>
<dbReference type="EMBL" id="QFWG01000002">
    <property type="protein sequence ID" value="PWI28438.1"/>
    <property type="molecule type" value="Genomic_DNA"/>
</dbReference>
<comment type="caution">
    <text evidence="1">The sequence shown here is derived from an EMBL/GenBank/DDBJ whole genome shotgun (WGS) entry which is preliminary data.</text>
</comment>
<evidence type="ECO:0008006" key="3">
    <source>
        <dbReference type="Google" id="ProtNLM"/>
    </source>
</evidence>
<name>A0ABX5L799_9MICC</name>
<evidence type="ECO:0000313" key="2">
    <source>
        <dbReference type="Proteomes" id="UP000245514"/>
    </source>
</evidence>
<reference evidence="1 2" key="1">
    <citation type="submission" date="2018-05" db="EMBL/GenBank/DDBJ databases">
        <title>Draft Genome Sequence of Arthrobacter cumminsii IME1328, Isolated from a Patient Who Suffered from Foot Ulcers in China.</title>
        <authorList>
            <person name="Li M."/>
            <person name="Jiang Z."/>
            <person name="Sun Q."/>
            <person name="Tong Y."/>
        </authorList>
    </citation>
    <scope>NUCLEOTIDE SEQUENCE [LARGE SCALE GENOMIC DNA]</scope>
    <source>
        <strain evidence="1 2">IME1328</strain>
    </source>
</reference>
<dbReference type="Proteomes" id="UP000245514">
    <property type="component" value="Unassembled WGS sequence"/>
</dbReference>